<dbReference type="Proteomes" id="UP001182355">
    <property type="component" value="Unassembled WGS sequence"/>
</dbReference>
<dbReference type="EMBL" id="ABNAVX010000029">
    <property type="protein sequence ID" value="ELI8104091.1"/>
    <property type="molecule type" value="Genomic_DNA"/>
</dbReference>
<dbReference type="AlphaFoldDB" id="A0AAD2Z6F7"/>
<dbReference type="PANTHER" id="PTHR38831">
    <property type="entry name" value="TYPE II SECRETION SYSTEM PROTEIN K"/>
    <property type="match status" value="1"/>
</dbReference>
<sequence>MKQRGAALLLVLSGILLMSTMVSTTYLYLSNMLYFVGDSRTKQDDKQLLLGSEGVFFNNIAKEILNREGFGGAYSKLLTSPSAISINNRDVYCSLIDRTSCFNINTLYDSFSNMNKYNKYYPWLVLDNILQLNNIVSSVSNKLMTIFIQYPSNLDHIDSFFLAIGQAFQRGNSIDKILNISSESFLYIAPLICSRNDNKLLINVNMLNAKSSYLVQAIFMNEITGSDMYKVILSKPAQGWLTVESFFEFLANNSSVDIDRINELKNVEMLKFSNNEYYFSSNFKVDNGDSQLMSLFHVKGNTISVLHRRFIL</sequence>
<dbReference type="GO" id="GO:0016020">
    <property type="term" value="C:membrane"/>
    <property type="evidence" value="ECO:0007669"/>
    <property type="project" value="InterPro"/>
</dbReference>
<evidence type="ECO:0000313" key="2">
    <source>
        <dbReference type="Proteomes" id="UP001182355"/>
    </source>
</evidence>
<dbReference type="PANTHER" id="PTHR38831:SF1">
    <property type="entry name" value="TYPE II SECRETION SYSTEM PROTEIN K-RELATED"/>
    <property type="match status" value="1"/>
</dbReference>
<dbReference type="InterPro" id="IPR038072">
    <property type="entry name" value="GspK_central_sf"/>
</dbReference>
<accession>A0AAD2Z6F7</accession>
<organism evidence="1 2">
    <name type="scientific">Yersinia enterocolitica</name>
    <dbReference type="NCBI Taxonomy" id="630"/>
    <lineage>
        <taxon>Bacteria</taxon>
        <taxon>Pseudomonadati</taxon>
        <taxon>Pseudomonadota</taxon>
        <taxon>Gammaproteobacteria</taxon>
        <taxon>Enterobacterales</taxon>
        <taxon>Yersiniaceae</taxon>
        <taxon>Yersinia</taxon>
    </lineage>
</organism>
<proteinExistence type="predicted"/>
<gene>
    <name evidence="1" type="ORF">RSF11_003846</name>
</gene>
<dbReference type="RefSeq" id="WP_050322089.1">
    <property type="nucleotide sequence ID" value="NZ_JBGEDS010000008.1"/>
</dbReference>
<dbReference type="GO" id="GO:0009306">
    <property type="term" value="P:protein secretion"/>
    <property type="evidence" value="ECO:0007669"/>
    <property type="project" value="InterPro"/>
</dbReference>
<comment type="caution">
    <text evidence="1">The sequence shown here is derived from an EMBL/GenBank/DDBJ whole genome shotgun (WGS) entry which is preliminary data.</text>
</comment>
<dbReference type="InterPro" id="IPR005628">
    <property type="entry name" value="GspK"/>
</dbReference>
<reference evidence="1" key="1">
    <citation type="submission" date="2023-02" db="EMBL/GenBank/DDBJ databases">
        <authorList>
            <person name="Ashton P.M."/>
            <person name="Dallman T."/>
            <person name="Nair S."/>
            <person name="De Pinna E."/>
            <person name="Peters T."/>
            <person name="Grant K."/>
        </authorList>
    </citation>
    <scope>NUCLEOTIDE SEQUENCE</scope>
    <source>
        <strain evidence="1">01103883</strain>
    </source>
</reference>
<protein>
    <submittedName>
        <fullName evidence="1">General secretion pathway protein GspK</fullName>
    </submittedName>
</protein>
<dbReference type="Gene3D" id="1.10.40.60">
    <property type="entry name" value="EpsJ-like"/>
    <property type="match status" value="1"/>
</dbReference>
<dbReference type="SUPFAM" id="SSF158544">
    <property type="entry name" value="GspK insert domain-like"/>
    <property type="match status" value="1"/>
</dbReference>
<name>A0AAD2Z6F7_YEREN</name>
<evidence type="ECO:0000313" key="1">
    <source>
        <dbReference type="EMBL" id="ELI8104091.1"/>
    </source>
</evidence>